<dbReference type="RefSeq" id="WP_242873178.1">
    <property type="nucleotide sequence ID" value="NZ_FQXL01000014.1"/>
</dbReference>
<feature type="domain" description="Transposase IS4-like" evidence="1">
    <location>
        <begin position="124"/>
        <end position="251"/>
    </location>
</feature>
<keyword evidence="3" id="KW-1185">Reference proteome</keyword>
<sequence length="312" mass="36289">MIKEENLRLDEDIKLFSDELKRCFPKEEIKEIARETGFVKRKGKIEAWEFVCLCCFMDVEVANNTLVTLCTKLSAKIGVLISNQALDQRLNEKCVEFLKKIFEKLLRQTITNNTCIPSIWDEHFNRIRILDSTAFQVPESYKNTYPGSGGCSQPSGVKIQLEYELKSGNLINVEVGAGSRSDNTFGSKIRDTIKAGDLILRDLGYFSFENFLDVEKREAFYISRLKPNIAVYIENNEIEYYKNGTPKKSSLFKRIYISDIMKQMSAEERYEIKDVYVGKEKMLKTRLILYKLTKEQLEKGQKSVRRMLKRRV</sequence>
<dbReference type="NCBIfam" id="NF033592">
    <property type="entry name" value="transpos_IS4_1"/>
    <property type="match status" value="1"/>
</dbReference>
<evidence type="ECO:0000313" key="2">
    <source>
        <dbReference type="EMBL" id="KZL88532.1"/>
    </source>
</evidence>
<dbReference type="InterPro" id="IPR012337">
    <property type="entry name" value="RNaseH-like_sf"/>
</dbReference>
<dbReference type="InterPro" id="IPR047952">
    <property type="entry name" value="Transpos_IS4"/>
</dbReference>
<organism evidence="2 3">
    <name type="scientific">Clostridium magnum DSM 2767</name>
    <dbReference type="NCBI Taxonomy" id="1121326"/>
    <lineage>
        <taxon>Bacteria</taxon>
        <taxon>Bacillati</taxon>
        <taxon>Bacillota</taxon>
        <taxon>Clostridia</taxon>
        <taxon>Eubacteriales</taxon>
        <taxon>Clostridiaceae</taxon>
        <taxon>Clostridium</taxon>
    </lineage>
</organism>
<dbReference type="EMBL" id="LWAE01000017">
    <property type="protein sequence ID" value="KZL88532.1"/>
    <property type="molecule type" value="Genomic_DNA"/>
</dbReference>
<dbReference type="SUPFAM" id="SSF53098">
    <property type="entry name" value="Ribonuclease H-like"/>
    <property type="match status" value="1"/>
</dbReference>
<dbReference type="Proteomes" id="UP000076603">
    <property type="component" value="Unassembled WGS sequence"/>
</dbReference>
<protein>
    <submittedName>
        <fullName evidence="2">Transposase DDE domain protein</fullName>
    </submittedName>
</protein>
<accession>A0A161YEV3</accession>
<proteinExistence type="predicted"/>
<gene>
    <name evidence="2" type="ORF">CLMAG_61870</name>
</gene>
<evidence type="ECO:0000313" key="3">
    <source>
        <dbReference type="Proteomes" id="UP000076603"/>
    </source>
</evidence>
<dbReference type="AlphaFoldDB" id="A0A161YEV3"/>
<dbReference type="PATRIC" id="fig|1121326.3.peg.6253"/>
<name>A0A161YEV3_9CLOT</name>
<dbReference type="GO" id="GO:0004803">
    <property type="term" value="F:transposase activity"/>
    <property type="evidence" value="ECO:0007669"/>
    <property type="project" value="InterPro"/>
</dbReference>
<reference evidence="2 3" key="1">
    <citation type="submission" date="2016-04" db="EMBL/GenBank/DDBJ databases">
        <title>Genome sequence of Clostridium magnum DSM 2767.</title>
        <authorList>
            <person name="Poehlein A."/>
            <person name="Uhlig R."/>
            <person name="Fischer R."/>
            <person name="Bahl H."/>
            <person name="Daniel R."/>
        </authorList>
    </citation>
    <scope>NUCLEOTIDE SEQUENCE [LARGE SCALE GENOMIC DNA]</scope>
    <source>
        <strain evidence="2 3">DSM 2767</strain>
    </source>
</reference>
<comment type="caution">
    <text evidence="2">The sequence shown here is derived from an EMBL/GenBank/DDBJ whole genome shotgun (WGS) entry which is preliminary data.</text>
</comment>
<dbReference type="InterPro" id="IPR002559">
    <property type="entry name" value="Transposase_11"/>
</dbReference>
<evidence type="ECO:0000259" key="1">
    <source>
        <dbReference type="Pfam" id="PF01609"/>
    </source>
</evidence>
<dbReference type="GO" id="GO:0006313">
    <property type="term" value="P:DNA transposition"/>
    <property type="evidence" value="ECO:0007669"/>
    <property type="project" value="InterPro"/>
</dbReference>
<dbReference type="GO" id="GO:0003677">
    <property type="term" value="F:DNA binding"/>
    <property type="evidence" value="ECO:0007669"/>
    <property type="project" value="InterPro"/>
</dbReference>
<dbReference type="STRING" id="1121326.CLMAG_61870"/>
<dbReference type="Pfam" id="PF01609">
    <property type="entry name" value="DDE_Tnp_1"/>
    <property type="match status" value="1"/>
</dbReference>